<evidence type="ECO:0000313" key="2">
    <source>
        <dbReference type="Proteomes" id="UP000295673"/>
    </source>
</evidence>
<sequence length="72" mass="8161">MSWKKAVWGTFSVKTARICARFAHYESALPAGSQRYRARTEMQCTQIVAPSGRSDIPEQAQAKIAFRVWLNT</sequence>
<keyword evidence="2" id="KW-1185">Reference proteome</keyword>
<dbReference type="Proteomes" id="UP000295673">
    <property type="component" value="Unassembled WGS sequence"/>
</dbReference>
<name>A0A4R1NMS7_9RHOB</name>
<accession>A0A4R1NMS7</accession>
<gene>
    <name evidence="1" type="ORF">BXY66_1122</name>
</gene>
<proteinExistence type="predicted"/>
<dbReference type="EMBL" id="SMGR01000001">
    <property type="protein sequence ID" value="TCL09079.1"/>
    <property type="molecule type" value="Genomic_DNA"/>
</dbReference>
<dbReference type="AlphaFoldDB" id="A0A4R1NMS7"/>
<comment type="caution">
    <text evidence="1">The sequence shown here is derived from an EMBL/GenBank/DDBJ whole genome shotgun (WGS) entry which is preliminary data.</text>
</comment>
<reference evidence="1 2" key="1">
    <citation type="submission" date="2019-03" db="EMBL/GenBank/DDBJ databases">
        <title>Genomic Encyclopedia of Archaeal and Bacterial Type Strains, Phase II (KMG-II): from individual species to whole genera.</title>
        <authorList>
            <person name="Goeker M."/>
        </authorList>
    </citation>
    <scope>NUCLEOTIDE SEQUENCE [LARGE SCALE GENOMIC DNA]</scope>
    <source>
        <strain evidence="1 2">DSM 26433</strain>
    </source>
</reference>
<protein>
    <submittedName>
        <fullName evidence="1">Uncharacterized protein</fullName>
    </submittedName>
</protein>
<evidence type="ECO:0000313" key="1">
    <source>
        <dbReference type="EMBL" id="TCL09079.1"/>
    </source>
</evidence>
<organism evidence="1 2">
    <name type="scientific">Shimia isoporae</name>
    <dbReference type="NCBI Taxonomy" id="647720"/>
    <lineage>
        <taxon>Bacteria</taxon>
        <taxon>Pseudomonadati</taxon>
        <taxon>Pseudomonadota</taxon>
        <taxon>Alphaproteobacteria</taxon>
        <taxon>Rhodobacterales</taxon>
        <taxon>Roseobacteraceae</taxon>
    </lineage>
</organism>